<dbReference type="SUPFAM" id="SSF54292">
    <property type="entry name" value="2Fe-2S ferredoxin-like"/>
    <property type="match status" value="1"/>
</dbReference>
<dbReference type="PROSITE" id="PS51085">
    <property type="entry name" value="2FE2S_FER_2"/>
    <property type="match status" value="1"/>
</dbReference>
<dbReference type="Pfam" id="PF17650">
    <property type="entry name" value="RACo_linker"/>
    <property type="match status" value="1"/>
</dbReference>
<dbReference type="EMBL" id="DRWR01000108">
    <property type="protein sequence ID" value="HHQ16408.1"/>
    <property type="molecule type" value="Genomic_DNA"/>
</dbReference>
<organism evidence="2">
    <name type="scientific">Thermodesulfobacterium geofontis</name>
    <dbReference type="NCBI Taxonomy" id="1295609"/>
    <lineage>
        <taxon>Bacteria</taxon>
        <taxon>Pseudomonadati</taxon>
        <taxon>Thermodesulfobacteriota</taxon>
        <taxon>Thermodesulfobacteria</taxon>
        <taxon>Thermodesulfobacteriales</taxon>
        <taxon>Thermodesulfobacteriaceae</taxon>
        <taxon>Thermodesulfobacterium</taxon>
    </lineage>
</organism>
<evidence type="ECO:0000259" key="1">
    <source>
        <dbReference type="PROSITE" id="PS51085"/>
    </source>
</evidence>
<feature type="domain" description="2Fe-2S ferredoxin-type" evidence="1">
    <location>
        <begin position="2"/>
        <end position="83"/>
    </location>
</feature>
<dbReference type="InterPro" id="IPR027980">
    <property type="entry name" value="RACo_C"/>
</dbReference>
<dbReference type="InterPro" id="IPR012675">
    <property type="entry name" value="Beta-grasp_dom_sf"/>
</dbReference>
<dbReference type="PANTHER" id="PTHR42895">
    <property type="entry name" value="IRON-SULFUR CLUSTER-BINDING PROTEIN-RELATED"/>
    <property type="match status" value="1"/>
</dbReference>
<gene>
    <name evidence="2" type="ORF">ENM15_06310</name>
</gene>
<dbReference type="AlphaFoldDB" id="A0A7V6CE24"/>
<dbReference type="InterPro" id="IPR036010">
    <property type="entry name" value="2Fe-2S_ferredoxin-like_sf"/>
</dbReference>
<dbReference type="Pfam" id="PF17651">
    <property type="entry name" value="Raco_middle"/>
    <property type="match status" value="1"/>
</dbReference>
<evidence type="ECO:0000313" key="2">
    <source>
        <dbReference type="EMBL" id="HHQ16408.1"/>
    </source>
</evidence>
<dbReference type="PANTHER" id="PTHR42895:SF2">
    <property type="entry name" value="IRON-SULFUR CLUSTER PROTEIN"/>
    <property type="match status" value="1"/>
</dbReference>
<dbReference type="GO" id="GO:0051536">
    <property type="term" value="F:iron-sulfur cluster binding"/>
    <property type="evidence" value="ECO:0007669"/>
    <property type="project" value="InterPro"/>
</dbReference>
<dbReference type="Gene3D" id="3.10.20.30">
    <property type="match status" value="1"/>
</dbReference>
<name>A0A7V6CE24_9BACT</name>
<dbReference type="Gene3D" id="3.10.20.880">
    <property type="match status" value="1"/>
</dbReference>
<dbReference type="InterPro" id="IPR052911">
    <property type="entry name" value="Corrinoid_activation_enz"/>
</dbReference>
<dbReference type="Pfam" id="PF00111">
    <property type="entry name" value="Fer2"/>
    <property type="match status" value="1"/>
</dbReference>
<sequence>MFKIKFLPYNLEIETLPEETIIDTAMRYGIHINASCGGAGVCNKCKIIVEEGEVKGEIIENNFYKACATFPLSDLVVKIPVESYIDKRATFLRPKKRPIFLSTEIKKLPDSPFQKIQFQLPKPTIEENFSDWTRIKYALEKGKILNPEINVNIFKKLPYILREKEFEVTLNLYYDPRKDRYYLVDIESGNRTSYSLGVAIDIGTTTLQLELIDLNTGKTLAFTSDYNPQISYGEDVISRIEFAKRKEGLKILASKVREKIVNLIEEMLKETKKNLEDINLISIAGNTVMSHLFLELEPKYLREYPYVPVTTEFPLIFAKDLELPLKETTLIQLAPCKASYIGGDIVAGVVASRIAEEELLTLFIDLGTNGEIVLGNKEFLMCASCSAGPAFEGGGIKNGIRAVSGAIEAINIDPITFEPMILTIEKKPPKGICGSGIISLLANLFKVGLIDKSGKFVRDIKHPRLREGEDGWEYVVVWRENSATGEDIVFTENDIENVIRAKGAIFAGCQILLESIGLSFEDIERIYLAGTFGNYIDLEEAIIIGLLPDIPREKFFFLGNTSLEGAKFALLYKETLLKMEKVVNMMTNIELSVYPKYMEYYMATLFLPHTDELLFPSIKELKTLIRRKQK</sequence>
<dbReference type="InterPro" id="IPR042259">
    <property type="entry name" value="Raco-like_middle_sf"/>
</dbReference>
<dbReference type="Gene3D" id="3.30.420.480">
    <property type="entry name" value="Domain of unknown function (DUF4445)"/>
    <property type="match status" value="1"/>
</dbReference>
<dbReference type="CDD" id="cd00207">
    <property type="entry name" value="fer2"/>
    <property type="match status" value="1"/>
</dbReference>
<protein>
    <submittedName>
        <fullName evidence="2">DUF4445 domain-containing protein</fullName>
    </submittedName>
</protein>
<proteinExistence type="predicted"/>
<dbReference type="InterPro" id="IPR040506">
    <property type="entry name" value="RACo_linker"/>
</dbReference>
<accession>A0A7V6CE24</accession>
<dbReference type="InterPro" id="IPR001041">
    <property type="entry name" value="2Fe-2S_ferredoxin-type"/>
</dbReference>
<dbReference type="Pfam" id="PF14574">
    <property type="entry name" value="RACo_C_ter"/>
    <property type="match status" value="1"/>
</dbReference>
<dbReference type="InterPro" id="IPR041414">
    <property type="entry name" value="Raco-like_middle"/>
</dbReference>
<comment type="caution">
    <text evidence="2">The sequence shown here is derived from an EMBL/GenBank/DDBJ whole genome shotgun (WGS) entry which is preliminary data.</text>
</comment>
<reference evidence="2" key="1">
    <citation type="journal article" date="2020" name="mSystems">
        <title>Genome- and Community-Level Interaction Insights into Carbon Utilization and Element Cycling Functions of Hydrothermarchaeota in Hydrothermal Sediment.</title>
        <authorList>
            <person name="Zhou Z."/>
            <person name="Liu Y."/>
            <person name="Xu W."/>
            <person name="Pan J."/>
            <person name="Luo Z.H."/>
            <person name="Li M."/>
        </authorList>
    </citation>
    <scope>NUCLEOTIDE SEQUENCE [LARGE SCALE GENOMIC DNA]</scope>
    <source>
        <strain evidence="2">SpSt-106</strain>
    </source>
</reference>
<dbReference type="SUPFAM" id="SSF53067">
    <property type="entry name" value="Actin-like ATPase domain"/>
    <property type="match status" value="1"/>
</dbReference>
<dbReference type="InterPro" id="IPR043129">
    <property type="entry name" value="ATPase_NBD"/>
</dbReference>